<proteinExistence type="predicted"/>
<keyword evidence="2" id="KW-1185">Reference proteome</keyword>
<evidence type="ECO:0000313" key="2">
    <source>
        <dbReference type="Proteomes" id="UP001419268"/>
    </source>
</evidence>
<sequence length="60" mass="6834">MKWFGADLVTFQSVTVPLVARLKSRYLVTTSKLPSETTSTFATRKSICIHSYVLFMFKTV</sequence>
<organism evidence="1 2">
    <name type="scientific">Stephania cephalantha</name>
    <dbReference type="NCBI Taxonomy" id="152367"/>
    <lineage>
        <taxon>Eukaryota</taxon>
        <taxon>Viridiplantae</taxon>
        <taxon>Streptophyta</taxon>
        <taxon>Embryophyta</taxon>
        <taxon>Tracheophyta</taxon>
        <taxon>Spermatophyta</taxon>
        <taxon>Magnoliopsida</taxon>
        <taxon>Ranunculales</taxon>
        <taxon>Menispermaceae</taxon>
        <taxon>Menispermoideae</taxon>
        <taxon>Cissampelideae</taxon>
        <taxon>Stephania</taxon>
    </lineage>
</organism>
<gene>
    <name evidence="1" type="ORF">Scep_020066</name>
</gene>
<protein>
    <submittedName>
        <fullName evidence="1">Uncharacterized protein</fullName>
    </submittedName>
</protein>
<dbReference type="Proteomes" id="UP001419268">
    <property type="component" value="Unassembled WGS sequence"/>
</dbReference>
<dbReference type="AlphaFoldDB" id="A0AAP0ICG7"/>
<name>A0AAP0ICG7_9MAGN</name>
<reference evidence="1 2" key="1">
    <citation type="submission" date="2024-01" db="EMBL/GenBank/DDBJ databases">
        <title>Genome assemblies of Stephania.</title>
        <authorList>
            <person name="Yang L."/>
        </authorList>
    </citation>
    <scope>NUCLEOTIDE SEQUENCE [LARGE SCALE GENOMIC DNA]</scope>
    <source>
        <strain evidence="1">JXDWG</strain>
        <tissue evidence="1">Leaf</tissue>
    </source>
</reference>
<evidence type="ECO:0000313" key="1">
    <source>
        <dbReference type="EMBL" id="KAK9112547.1"/>
    </source>
</evidence>
<dbReference type="EMBL" id="JBBNAG010000008">
    <property type="protein sequence ID" value="KAK9112547.1"/>
    <property type="molecule type" value="Genomic_DNA"/>
</dbReference>
<comment type="caution">
    <text evidence="1">The sequence shown here is derived from an EMBL/GenBank/DDBJ whole genome shotgun (WGS) entry which is preliminary data.</text>
</comment>
<accession>A0AAP0ICG7</accession>